<organism evidence="1 2">
    <name type="scientific">Jimgerdemannia flammicorona</name>
    <dbReference type="NCBI Taxonomy" id="994334"/>
    <lineage>
        <taxon>Eukaryota</taxon>
        <taxon>Fungi</taxon>
        <taxon>Fungi incertae sedis</taxon>
        <taxon>Mucoromycota</taxon>
        <taxon>Mucoromycotina</taxon>
        <taxon>Endogonomycetes</taxon>
        <taxon>Endogonales</taxon>
        <taxon>Endogonaceae</taxon>
        <taxon>Jimgerdemannia</taxon>
    </lineage>
</organism>
<evidence type="ECO:0000313" key="1">
    <source>
        <dbReference type="EMBL" id="RUS25243.1"/>
    </source>
</evidence>
<keyword evidence="2" id="KW-1185">Reference proteome</keyword>
<comment type="caution">
    <text evidence="1">The sequence shown here is derived from an EMBL/GenBank/DDBJ whole genome shotgun (WGS) entry which is preliminary data.</text>
</comment>
<gene>
    <name evidence="1" type="ORF">BC938DRAFT_472438</name>
</gene>
<accession>A0A433Q631</accession>
<sequence length="69" mass="8198">MLIGGLVHFRMQEIKVLNDLEVLSGDLQQFGRDAFSSERIFNNFDRRRRFVRVDLSTSPLRSWHLTTKF</sequence>
<evidence type="ECO:0000313" key="2">
    <source>
        <dbReference type="Proteomes" id="UP000274822"/>
    </source>
</evidence>
<name>A0A433Q631_9FUNG</name>
<proteinExistence type="predicted"/>
<dbReference type="AlphaFoldDB" id="A0A433Q631"/>
<protein>
    <submittedName>
        <fullName evidence="1">Uncharacterized protein</fullName>
    </submittedName>
</protein>
<dbReference type="EMBL" id="RBNJ01013529">
    <property type="protein sequence ID" value="RUS25243.1"/>
    <property type="molecule type" value="Genomic_DNA"/>
</dbReference>
<reference evidence="1 2" key="1">
    <citation type="journal article" date="2018" name="New Phytol.">
        <title>Phylogenomics of Endogonaceae and evolution of mycorrhizas within Mucoromycota.</title>
        <authorList>
            <person name="Chang Y."/>
            <person name="Desiro A."/>
            <person name="Na H."/>
            <person name="Sandor L."/>
            <person name="Lipzen A."/>
            <person name="Clum A."/>
            <person name="Barry K."/>
            <person name="Grigoriev I.V."/>
            <person name="Martin F.M."/>
            <person name="Stajich J.E."/>
            <person name="Smith M.E."/>
            <person name="Bonito G."/>
            <person name="Spatafora J.W."/>
        </authorList>
    </citation>
    <scope>NUCLEOTIDE SEQUENCE [LARGE SCALE GENOMIC DNA]</scope>
    <source>
        <strain evidence="1 2">AD002</strain>
    </source>
</reference>
<dbReference type="Proteomes" id="UP000274822">
    <property type="component" value="Unassembled WGS sequence"/>
</dbReference>